<accession>A0ABT2ZTQ9</accession>
<protein>
    <submittedName>
        <fullName evidence="4">Transporter substrate-binding domain-containing protein</fullName>
    </submittedName>
</protein>
<dbReference type="RefSeq" id="WP_263741815.1">
    <property type="nucleotide sequence ID" value="NZ_JAOWKZ010000005.1"/>
</dbReference>
<sequence length="280" mass="29548">MTSRSTKTLIAAGVLLATSAVSAIAGPLADRIAAGEPIRIGFSNVPIWGYPDENGDAKGFVNEIALGILAEMGYTNIETSVTDWGGLIPGLQANRYDIITGGLYILNSRCQNIAFSEPIATAGDAFIVPAGNPKGIQTFKDILNSGAIMVTGAGYNTIESAKKEGLGDDQIMQVPGPSEMLAAVKAGRADAGGMTYFEANHFAETNDDIDVTDPAALPDWTQNYVGIGFRFEDADFMAEFNKAVASYVGTDAMMESVAEYGYTTSNLPGDKTAEWVCANR</sequence>
<evidence type="ECO:0000256" key="2">
    <source>
        <dbReference type="SAM" id="SignalP"/>
    </source>
</evidence>
<keyword evidence="1 2" id="KW-0732">Signal</keyword>
<dbReference type="InterPro" id="IPR001638">
    <property type="entry name" value="Solute-binding_3/MltF_N"/>
</dbReference>
<evidence type="ECO:0000313" key="5">
    <source>
        <dbReference type="Proteomes" id="UP001652564"/>
    </source>
</evidence>
<feature type="chain" id="PRO_5045760138" evidence="2">
    <location>
        <begin position="26"/>
        <end position="280"/>
    </location>
</feature>
<dbReference type="Pfam" id="PF00497">
    <property type="entry name" value="SBP_bac_3"/>
    <property type="match status" value="1"/>
</dbReference>
<evidence type="ECO:0000259" key="3">
    <source>
        <dbReference type="SMART" id="SM00062"/>
    </source>
</evidence>
<dbReference type="SMART" id="SM00062">
    <property type="entry name" value="PBPb"/>
    <property type="match status" value="1"/>
</dbReference>
<dbReference type="Proteomes" id="UP001652564">
    <property type="component" value="Unassembled WGS sequence"/>
</dbReference>
<dbReference type="PANTHER" id="PTHR35936">
    <property type="entry name" value="MEMBRANE-BOUND LYTIC MUREIN TRANSGLYCOSYLASE F"/>
    <property type="match status" value="1"/>
</dbReference>
<reference evidence="4 5" key="1">
    <citation type="submission" date="2022-10" db="EMBL/GenBank/DDBJ databases">
        <title>Defluviimonas sp. nov., isolated from ocean surface sediments.</title>
        <authorList>
            <person name="He W."/>
            <person name="Wang L."/>
            <person name="Zhang D.-F."/>
        </authorList>
    </citation>
    <scope>NUCLEOTIDE SEQUENCE [LARGE SCALE GENOMIC DNA]</scope>
    <source>
        <strain evidence="4 5">WL0050</strain>
    </source>
</reference>
<evidence type="ECO:0000313" key="4">
    <source>
        <dbReference type="EMBL" id="MCV2874547.1"/>
    </source>
</evidence>
<feature type="signal peptide" evidence="2">
    <location>
        <begin position="1"/>
        <end position="25"/>
    </location>
</feature>
<dbReference type="SUPFAM" id="SSF53850">
    <property type="entry name" value="Periplasmic binding protein-like II"/>
    <property type="match status" value="1"/>
</dbReference>
<feature type="domain" description="Solute-binding protein family 3/N-terminal" evidence="3">
    <location>
        <begin position="37"/>
        <end position="264"/>
    </location>
</feature>
<organism evidence="4 5">
    <name type="scientific">Albidovulum litorale</name>
    <dbReference type="NCBI Taxonomy" id="2984134"/>
    <lineage>
        <taxon>Bacteria</taxon>
        <taxon>Pseudomonadati</taxon>
        <taxon>Pseudomonadota</taxon>
        <taxon>Alphaproteobacteria</taxon>
        <taxon>Rhodobacterales</taxon>
        <taxon>Paracoccaceae</taxon>
        <taxon>Albidovulum</taxon>
    </lineage>
</organism>
<gene>
    <name evidence="4" type="ORF">OEZ71_19785</name>
</gene>
<evidence type="ECO:0000256" key="1">
    <source>
        <dbReference type="ARBA" id="ARBA00022729"/>
    </source>
</evidence>
<comment type="caution">
    <text evidence="4">The sequence shown here is derived from an EMBL/GenBank/DDBJ whole genome shotgun (WGS) entry which is preliminary data.</text>
</comment>
<proteinExistence type="predicted"/>
<keyword evidence="5" id="KW-1185">Reference proteome</keyword>
<name>A0ABT2ZTQ9_9RHOB</name>
<dbReference type="Gene3D" id="3.40.190.10">
    <property type="entry name" value="Periplasmic binding protein-like II"/>
    <property type="match status" value="2"/>
</dbReference>
<dbReference type="PANTHER" id="PTHR35936:SF17">
    <property type="entry name" value="ARGININE-BINDING EXTRACELLULAR PROTEIN ARTP"/>
    <property type="match status" value="1"/>
</dbReference>
<dbReference type="EMBL" id="JAOWKZ010000005">
    <property type="protein sequence ID" value="MCV2874547.1"/>
    <property type="molecule type" value="Genomic_DNA"/>
</dbReference>